<evidence type="ECO:0000313" key="4">
    <source>
        <dbReference type="EMBL" id="KAF2749526.1"/>
    </source>
</evidence>
<dbReference type="EMBL" id="MU006566">
    <property type="protein sequence ID" value="KAF2749526.1"/>
    <property type="molecule type" value="Genomic_DNA"/>
</dbReference>
<evidence type="ECO:0000256" key="2">
    <source>
        <dbReference type="SAM" id="Phobius"/>
    </source>
</evidence>
<keyword evidence="2" id="KW-1133">Transmembrane helix</keyword>
<dbReference type="PROSITE" id="PS51257">
    <property type="entry name" value="PROKAR_LIPOPROTEIN"/>
    <property type="match status" value="1"/>
</dbReference>
<dbReference type="OrthoDB" id="4524805at2759"/>
<evidence type="ECO:0000256" key="3">
    <source>
        <dbReference type="SAM" id="SignalP"/>
    </source>
</evidence>
<keyword evidence="2" id="KW-0472">Membrane</keyword>
<accession>A0A6A6VI82</accession>
<protein>
    <submittedName>
        <fullName evidence="4">Uncharacterized protein</fullName>
    </submittedName>
</protein>
<keyword evidence="5" id="KW-1185">Reference proteome</keyword>
<feature type="compositionally biased region" description="Polar residues" evidence="1">
    <location>
        <begin position="107"/>
        <end position="121"/>
    </location>
</feature>
<dbReference type="AlphaFoldDB" id="A0A6A6VI82"/>
<feature type="signal peptide" evidence="3">
    <location>
        <begin position="1"/>
        <end position="21"/>
    </location>
</feature>
<feature type="transmembrane region" description="Helical" evidence="2">
    <location>
        <begin position="56"/>
        <end position="79"/>
    </location>
</feature>
<proteinExistence type="predicted"/>
<feature type="region of interest" description="Disordered" evidence="1">
    <location>
        <begin position="205"/>
        <end position="264"/>
    </location>
</feature>
<feature type="chain" id="PRO_5025482758" evidence="3">
    <location>
        <begin position="22"/>
        <end position="455"/>
    </location>
</feature>
<dbReference type="Proteomes" id="UP000799440">
    <property type="component" value="Unassembled WGS sequence"/>
</dbReference>
<evidence type="ECO:0000256" key="1">
    <source>
        <dbReference type="SAM" id="MobiDB-lite"/>
    </source>
</evidence>
<feature type="region of interest" description="Disordered" evidence="1">
    <location>
        <begin position="278"/>
        <end position="372"/>
    </location>
</feature>
<feature type="compositionally biased region" description="Polar residues" evidence="1">
    <location>
        <begin position="344"/>
        <end position="361"/>
    </location>
</feature>
<sequence length="455" mass="50470">MAREAVKSPLTLLLVTACVDATKYDFDFLDNYRRPAPAPEDGPPASRNASRDKSLLPAQACAIAGAYILTVLIWGVLLLTVGRKMRRKAETTPKALELRLVTSRFSSRTPASPQSARSATSWFKRGFKNNPTIDSNTANAESPSVYSPAPFDQKVIDSDRERAQADMERLYAAVMEHDRKKSMSQYSNDGTGHNERRALHIDTNGISAHSNPASPVRAIFPPGYHHNGPPTAPLPHNRLRDERPSSPRSILSKRSIASDASRASKNARFNLKNLRIAHPAKYPDNGHDDEARTPLSPNFHDPNFHDPNSPRSVQTTSPTTPGDLDYEQLDEVQPLPRPAPQRLGSYNSTHAPSPRSATAHSNALPLRGYAEPLKSPDLRTTVLDRRRDELSMGSPQTGVPFTPYSPYMPFTPVTPVTPHLVTRRERKERRREEGRGARSGRDMVQSPKEIFGDAY</sequence>
<feature type="region of interest" description="Disordered" evidence="1">
    <location>
        <begin position="107"/>
        <end position="151"/>
    </location>
</feature>
<organism evidence="4 5">
    <name type="scientific">Sporormia fimetaria CBS 119925</name>
    <dbReference type="NCBI Taxonomy" id="1340428"/>
    <lineage>
        <taxon>Eukaryota</taxon>
        <taxon>Fungi</taxon>
        <taxon>Dikarya</taxon>
        <taxon>Ascomycota</taxon>
        <taxon>Pezizomycotina</taxon>
        <taxon>Dothideomycetes</taxon>
        <taxon>Pleosporomycetidae</taxon>
        <taxon>Pleosporales</taxon>
        <taxon>Sporormiaceae</taxon>
        <taxon>Sporormia</taxon>
    </lineage>
</organism>
<feature type="compositionally biased region" description="Basic and acidic residues" evidence="1">
    <location>
        <begin position="422"/>
        <end position="441"/>
    </location>
</feature>
<keyword evidence="3" id="KW-0732">Signal</keyword>
<gene>
    <name evidence="4" type="ORF">M011DRAFT_518052</name>
</gene>
<feature type="compositionally biased region" description="Low complexity" evidence="1">
    <location>
        <begin position="410"/>
        <end position="420"/>
    </location>
</feature>
<feature type="region of interest" description="Disordered" evidence="1">
    <location>
        <begin position="410"/>
        <end position="455"/>
    </location>
</feature>
<feature type="compositionally biased region" description="Polar residues" evidence="1">
    <location>
        <begin position="129"/>
        <end position="145"/>
    </location>
</feature>
<name>A0A6A6VI82_9PLEO</name>
<keyword evidence="2" id="KW-0812">Transmembrane</keyword>
<evidence type="ECO:0000313" key="5">
    <source>
        <dbReference type="Proteomes" id="UP000799440"/>
    </source>
</evidence>
<feature type="compositionally biased region" description="Polar residues" evidence="1">
    <location>
        <begin position="309"/>
        <end position="320"/>
    </location>
</feature>
<reference evidence="4" key="1">
    <citation type="journal article" date="2020" name="Stud. Mycol.">
        <title>101 Dothideomycetes genomes: a test case for predicting lifestyles and emergence of pathogens.</title>
        <authorList>
            <person name="Haridas S."/>
            <person name="Albert R."/>
            <person name="Binder M."/>
            <person name="Bloem J."/>
            <person name="Labutti K."/>
            <person name="Salamov A."/>
            <person name="Andreopoulos B."/>
            <person name="Baker S."/>
            <person name="Barry K."/>
            <person name="Bills G."/>
            <person name="Bluhm B."/>
            <person name="Cannon C."/>
            <person name="Castanera R."/>
            <person name="Culley D."/>
            <person name="Daum C."/>
            <person name="Ezra D."/>
            <person name="Gonzalez J."/>
            <person name="Henrissat B."/>
            <person name="Kuo A."/>
            <person name="Liang C."/>
            <person name="Lipzen A."/>
            <person name="Lutzoni F."/>
            <person name="Magnuson J."/>
            <person name="Mondo S."/>
            <person name="Nolan M."/>
            <person name="Ohm R."/>
            <person name="Pangilinan J."/>
            <person name="Park H.-J."/>
            <person name="Ramirez L."/>
            <person name="Alfaro M."/>
            <person name="Sun H."/>
            <person name="Tritt A."/>
            <person name="Yoshinaga Y."/>
            <person name="Zwiers L.-H."/>
            <person name="Turgeon B."/>
            <person name="Goodwin S."/>
            <person name="Spatafora J."/>
            <person name="Crous P."/>
            <person name="Grigoriev I."/>
        </authorList>
    </citation>
    <scope>NUCLEOTIDE SEQUENCE</scope>
    <source>
        <strain evidence="4">CBS 119925</strain>
    </source>
</reference>